<name>A0A222VVL4_9PSEU</name>
<dbReference type="PANTHER" id="PTHR37507:SF2">
    <property type="entry name" value="SPORULATION PROTEIN YDCC"/>
    <property type="match status" value="1"/>
</dbReference>
<dbReference type="Proteomes" id="UP000199494">
    <property type="component" value="Unassembled WGS sequence"/>
</dbReference>
<evidence type="ECO:0000313" key="3">
    <source>
        <dbReference type="Proteomes" id="UP000199494"/>
    </source>
</evidence>
<dbReference type="EMBL" id="FMZE01000011">
    <property type="protein sequence ID" value="SDD70472.1"/>
    <property type="molecule type" value="Genomic_DNA"/>
</dbReference>
<dbReference type="AlphaFoldDB" id="A0A222VVL4"/>
<keyword evidence="3" id="KW-1185">Reference proteome</keyword>
<accession>A0A222VVL4</accession>
<proteinExistence type="predicted"/>
<dbReference type="Gene3D" id="2.50.20.10">
    <property type="entry name" value="Lipoprotein localisation LolA/LolB/LppX"/>
    <property type="match status" value="1"/>
</dbReference>
<keyword evidence="2" id="KW-0449">Lipoprotein</keyword>
<feature type="region of interest" description="Disordered" evidence="1">
    <location>
        <begin position="254"/>
        <end position="274"/>
    </location>
</feature>
<dbReference type="InterPro" id="IPR029046">
    <property type="entry name" value="LolA/LolB/LppX"/>
</dbReference>
<evidence type="ECO:0000256" key="1">
    <source>
        <dbReference type="SAM" id="MobiDB-lite"/>
    </source>
</evidence>
<dbReference type="KEGG" id="pmad:BAY61_26345"/>
<dbReference type="PANTHER" id="PTHR37507">
    <property type="entry name" value="SPORULATION PROTEIN YDCC"/>
    <property type="match status" value="1"/>
</dbReference>
<dbReference type="OrthoDB" id="4822274at2"/>
<dbReference type="RefSeq" id="WP_091809281.1">
    <property type="nucleotide sequence ID" value="NZ_CP016353.1"/>
</dbReference>
<dbReference type="SUPFAM" id="SSF89392">
    <property type="entry name" value="Prokaryotic lipoproteins and lipoprotein localization factors"/>
    <property type="match status" value="1"/>
</dbReference>
<feature type="region of interest" description="Disordered" evidence="1">
    <location>
        <begin position="132"/>
        <end position="151"/>
    </location>
</feature>
<dbReference type="InterPro" id="IPR052944">
    <property type="entry name" value="Sporulation_related"/>
</dbReference>
<sequence>MTTKKRAAAVAVTGTALGAVGLGFLAMPAGAGEAPQLPPIGAEELVQSVLDQSPSALAGTVRIDNNLGLPAMPGTGMLDFDAAQIHYDGKGDSRISIAQRSAETTIVRDGETLWTYESGSNSATKFTLPTELTHHDKGTQRPEGSEGTEGQFADPATAAASLVSAVQETSTVAVDGTARVADRPAYELVLTPKPGERTLLREVRVAVDSETRLPLRLSVLTNGTTDPALEIGFSDISFGDQPADLFRFTPPQGAKVTERQPDVGHSAPAEEPDGRFVGEGWDTVYVGKAPAEVLNNERQQDSENPEADLGSLLDRIGTPVNGEFGSGHVVSTKVGTALITDDGRFAIGAVPQQVLIEALENK</sequence>
<protein>
    <submittedName>
        <fullName evidence="2">Outer membrane lipoprotein-sorting protein</fullName>
    </submittedName>
</protein>
<organism evidence="2 3">
    <name type="scientific">Prauserella marina</name>
    <dbReference type="NCBI Taxonomy" id="530584"/>
    <lineage>
        <taxon>Bacteria</taxon>
        <taxon>Bacillati</taxon>
        <taxon>Actinomycetota</taxon>
        <taxon>Actinomycetes</taxon>
        <taxon>Pseudonocardiales</taxon>
        <taxon>Pseudonocardiaceae</taxon>
        <taxon>Prauserella</taxon>
    </lineage>
</organism>
<dbReference type="STRING" id="530584.SAMN05421630_111165"/>
<feature type="compositionally biased region" description="Basic and acidic residues" evidence="1">
    <location>
        <begin position="132"/>
        <end position="144"/>
    </location>
</feature>
<reference evidence="2 3" key="1">
    <citation type="submission" date="2016-10" db="EMBL/GenBank/DDBJ databases">
        <authorList>
            <person name="de Groot N.N."/>
        </authorList>
    </citation>
    <scope>NUCLEOTIDE SEQUENCE [LARGE SCALE GENOMIC DNA]</scope>
    <source>
        <strain evidence="2 3">CGMCC 4.5506</strain>
    </source>
</reference>
<evidence type="ECO:0000313" key="2">
    <source>
        <dbReference type="EMBL" id="SDD70472.1"/>
    </source>
</evidence>
<gene>
    <name evidence="2" type="ORF">SAMN05421630_111165</name>
</gene>